<dbReference type="Proteomes" id="UP000270046">
    <property type="component" value="Chromosome"/>
</dbReference>
<dbReference type="KEGG" id="muh:HYN43_022190"/>
<accession>A0A494VQK5</accession>
<dbReference type="AlphaFoldDB" id="A0A494VQK5"/>
<protein>
    <submittedName>
        <fullName evidence="1">Uncharacterized protein</fullName>
    </submittedName>
</protein>
<reference evidence="1 2" key="1">
    <citation type="submission" date="2018-10" db="EMBL/GenBank/DDBJ databases">
        <title>Genome sequencing of Mucilaginibacter sp. HYN0043.</title>
        <authorList>
            <person name="Kim M."/>
            <person name="Yi H."/>
        </authorList>
    </citation>
    <scope>NUCLEOTIDE SEQUENCE [LARGE SCALE GENOMIC DNA]</scope>
    <source>
        <strain evidence="1 2">HYN0043</strain>
    </source>
</reference>
<dbReference type="RefSeq" id="WP_119406120.1">
    <property type="nucleotide sequence ID" value="NZ_CP032869.1"/>
</dbReference>
<name>A0A494VQK5_9SPHI</name>
<dbReference type="OrthoDB" id="798530at2"/>
<organism evidence="1 2">
    <name type="scientific">Mucilaginibacter celer</name>
    <dbReference type="NCBI Taxonomy" id="2305508"/>
    <lineage>
        <taxon>Bacteria</taxon>
        <taxon>Pseudomonadati</taxon>
        <taxon>Bacteroidota</taxon>
        <taxon>Sphingobacteriia</taxon>
        <taxon>Sphingobacteriales</taxon>
        <taxon>Sphingobacteriaceae</taxon>
        <taxon>Mucilaginibacter</taxon>
    </lineage>
</organism>
<dbReference type="EMBL" id="CP032869">
    <property type="protein sequence ID" value="AYL97837.1"/>
    <property type="molecule type" value="Genomic_DNA"/>
</dbReference>
<evidence type="ECO:0000313" key="2">
    <source>
        <dbReference type="Proteomes" id="UP000270046"/>
    </source>
</evidence>
<proteinExistence type="predicted"/>
<gene>
    <name evidence="1" type="ORF">HYN43_022190</name>
</gene>
<evidence type="ECO:0000313" key="1">
    <source>
        <dbReference type="EMBL" id="AYL97837.1"/>
    </source>
</evidence>
<sequence>MPETIKAYQLDWPPITVEGYSEQNNEAVMIFNCDITTDDKAGNVIHYAIGRTAWACQNLPLNTKIKLRFDIRGQQIPVGKADMFNDRLSVLINNLQLENPVLIDIVK</sequence>
<keyword evidence="2" id="KW-1185">Reference proteome</keyword>